<keyword evidence="12" id="KW-1185">Reference proteome</keyword>
<dbReference type="PANTHER" id="PTHR33695">
    <property type="entry name" value="LIPOPROTEIN SIGNAL PEPTIDASE"/>
    <property type="match status" value="1"/>
</dbReference>
<evidence type="ECO:0000256" key="6">
    <source>
        <dbReference type="ARBA" id="ARBA00022801"/>
    </source>
</evidence>
<comment type="caution">
    <text evidence="9">Lacks conserved residue(s) required for the propagation of feature annotation.</text>
</comment>
<evidence type="ECO:0000256" key="8">
    <source>
        <dbReference type="ARBA" id="ARBA00023136"/>
    </source>
</evidence>
<comment type="catalytic activity">
    <reaction evidence="9">
        <text>Release of signal peptides from bacterial membrane prolipoproteins. Hydrolyzes -Xaa-Yaa-Zaa-|-(S,diacylglyceryl)Cys-, in which Xaa is hydrophobic (preferably Leu), and Yaa (Ala or Ser) and Zaa (Gly or Ala) have small, neutral side chains.</text>
        <dbReference type="EC" id="3.4.23.36"/>
    </reaction>
</comment>
<comment type="caution">
    <text evidence="11">The sequence shown here is derived from an EMBL/GenBank/DDBJ whole genome shotgun (WGS) entry which is preliminary data.</text>
</comment>
<name>A0ABV7LFE1_9HYPH</name>
<dbReference type="EMBL" id="JBHRUV010000042">
    <property type="protein sequence ID" value="MFC3266469.1"/>
    <property type="molecule type" value="Genomic_DNA"/>
</dbReference>
<dbReference type="PRINTS" id="PR00781">
    <property type="entry name" value="LIPOSIGPTASE"/>
</dbReference>
<dbReference type="Proteomes" id="UP001595536">
    <property type="component" value="Unassembled WGS sequence"/>
</dbReference>
<dbReference type="GO" id="GO:0004190">
    <property type="term" value="F:aspartic-type endopeptidase activity"/>
    <property type="evidence" value="ECO:0007669"/>
    <property type="project" value="UniProtKB-EC"/>
</dbReference>
<keyword evidence="3 9" id="KW-0645">Protease</keyword>
<feature type="active site" evidence="9">
    <location>
        <position position="115"/>
    </location>
</feature>
<keyword evidence="7 9" id="KW-1133">Transmembrane helix</keyword>
<feature type="transmembrane region" description="Helical" evidence="9">
    <location>
        <begin position="61"/>
        <end position="80"/>
    </location>
</feature>
<gene>
    <name evidence="9 11" type="primary">lspA</name>
    <name evidence="11" type="ORF">ACFOEX_08895</name>
</gene>
<evidence type="ECO:0000256" key="2">
    <source>
        <dbReference type="ARBA" id="ARBA00022475"/>
    </source>
</evidence>
<dbReference type="Pfam" id="PF01252">
    <property type="entry name" value="Peptidase_A8"/>
    <property type="match status" value="1"/>
</dbReference>
<keyword evidence="4 9" id="KW-0812">Transmembrane</keyword>
<evidence type="ECO:0000313" key="12">
    <source>
        <dbReference type="Proteomes" id="UP001595536"/>
    </source>
</evidence>
<evidence type="ECO:0000256" key="5">
    <source>
        <dbReference type="ARBA" id="ARBA00022750"/>
    </source>
</evidence>
<feature type="active site" evidence="9">
    <location>
        <position position="133"/>
    </location>
</feature>
<accession>A0ABV7LFE1</accession>
<evidence type="ECO:0000256" key="3">
    <source>
        <dbReference type="ARBA" id="ARBA00022670"/>
    </source>
</evidence>
<keyword evidence="6 9" id="KW-0378">Hydrolase</keyword>
<evidence type="ECO:0000313" key="11">
    <source>
        <dbReference type="EMBL" id="MFC3266469.1"/>
    </source>
</evidence>
<protein>
    <recommendedName>
        <fullName evidence="9">Lipoprotein signal peptidase</fullName>
        <ecNumber evidence="9">3.4.23.36</ecNumber>
    </recommendedName>
    <alternativeName>
        <fullName evidence="9">Prolipoprotein signal peptidase</fullName>
    </alternativeName>
    <alternativeName>
        <fullName evidence="9">Signal peptidase II</fullName>
        <shortName evidence="9">SPase II</shortName>
    </alternativeName>
</protein>
<comment type="function">
    <text evidence="9">This protein specifically catalyzes the removal of signal peptides from prolipoproteins.</text>
</comment>
<evidence type="ECO:0000256" key="10">
    <source>
        <dbReference type="RuleBase" id="RU004181"/>
    </source>
</evidence>
<feature type="transmembrane region" description="Helical" evidence="9">
    <location>
        <begin position="125"/>
        <end position="144"/>
    </location>
</feature>
<dbReference type="HAMAP" id="MF_00161">
    <property type="entry name" value="LspA"/>
    <property type="match status" value="1"/>
</dbReference>
<evidence type="ECO:0000256" key="9">
    <source>
        <dbReference type="HAMAP-Rule" id="MF_00161"/>
    </source>
</evidence>
<evidence type="ECO:0000256" key="4">
    <source>
        <dbReference type="ARBA" id="ARBA00022692"/>
    </source>
</evidence>
<keyword evidence="2 9" id="KW-1003">Cell membrane</keyword>
<evidence type="ECO:0000256" key="1">
    <source>
        <dbReference type="ARBA" id="ARBA00006139"/>
    </source>
</evidence>
<sequence>MRLGVALALLTLVLDQASKLWVLFGARLGEAPPVAVTPFLDLTLVWNRGISYGLFQMSDAAGRWLLVGLTALATLAMGVWLARTRDLMTAAGLGLIVGGAAGNLIDRVWWGAVVDFVHFHVGDFSWYVFNVADAAIVAGVLLLLPDSFRRPGGEGAAPH</sequence>
<evidence type="ECO:0000256" key="7">
    <source>
        <dbReference type="ARBA" id="ARBA00022989"/>
    </source>
</evidence>
<reference evidence="12" key="1">
    <citation type="journal article" date="2019" name="Int. J. Syst. Evol. Microbiol.">
        <title>The Global Catalogue of Microorganisms (GCM) 10K type strain sequencing project: providing services to taxonomists for standard genome sequencing and annotation.</title>
        <authorList>
            <consortium name="The Broad Institute Genomics Platform"/>
            <consortium name="The Broad Institute Genome Sequencing Center for Infectious Disease"/>
            <person name="Wu L."/>
            <person name="Ma J."/>
        </authorList>
    </citation>
    <scope>NUCLEOTIDE SEQUENCE [LARGE SCALE GENOMIC DNA]</scope>
    <source>
        <strain evidence="12">CCM 7941</strain>
    </source>
</reference>
<dbReference type="PANTHER" id="PTHR33695:SF1">
    <property type="entry name" value="LIPOPROTEIN SIGNAL PEPTIDASE"/>
    <property type="match status" value="1"/>
</dbReference>
<dbReference type="InterPro" id="IPR001872">
    <property type="entry name" value="Peptidase_A8"/>
</dbReference>
<comment type="similarity">
    <text evidence="1 9 10">Belongs to the peptidase A8 family.</text>
</comment>
<keyword evidence="5 9" id="KW-0064">Aspartyl protease</keyword>
<proteinExistence type="inferred from homology"/>
<keyword evidence="8 9" id="KW-0472">Membrane</keyword>
<dbReference type="RefSeq" id="WP_376868856.1">
    <property type="nucleotide sequence ID" value="NZ_JBHRUV010000042.1"/>
</dbReference>
<dbReference type="NCBIfam" id="TIGR00077">
    <property type="entry name" value="lspA"/>
    <property type="match status" value="1"/>
</dbReference>
<organism evidence="11 12">
    <name type="scientific">Camelimonas abortus</name>
    <dbReference type="NCBI Taxonomy" id="1017184"/>
    <lineage>
        <taxon>Bacteria</taxon>
        <taxon>Pseudomonadati</taxon>
        <taxon>Pseudomonadota</taxon>
        <taxon>Alphaproteobacteria</taxon>
        <taxon>Hyphomicrobiales</taxon>
        <taxon>Chelatococcaceae</taxon>
        <taxon>Camelimonas</taxon>
    </lineage>
</organism>
<comment type="subcellular location">
    <subcellularLocation>
        <location evidence="9">Cell membrane</location>
        <topology evidence="9">Multi-pass membrane protein</topology>
    </subcellularLocation>
</comment>
<feature type="transmembrane region" description="Helical" evidence="9">
    <location>
        <begin position="87"/>
        <end position="105"/>
    </location>
</feature>
<comment type="pathway">
    <text evidence="9">Protein modification; lipoprotein biosynthesis (signal peptide cleavage).</text>
</comment>
<dbReference type="EC" id="3.4.23.36" evidence="9"/>